<reference evidence="1 2" key="1">
    <citation type="submission" date="2023-07" db="EMBL/GenBank/DDBJ databases">
        <title>Sequencing the genomes of 1000 actinobacteria strains.</title>
        <authorList>
            <person name="Klenk H.-P."/>
        </authorList>
    </citation>
    <scope>NUCLEOTIDE SEQUENCE [LARGE SCALE GENOMIC DNA]</scope>
    <source>
        <strain evidence="1 2">DSM 19515</strain>
    </source>
</reference>
<organism evidence="1 2">
    <name type="scientific">Trueperella abortisuis</name>
    <dbReference type="NCBI Taxonomy" id="445930"/>
    <lineage>
        <taxon>Bacteria</taxon>
        <taxon>Bacillati</taxon>
        <taxon>Actinomycetota</taxon>
        <taxon>Actinomycetes</taxon>
        <taxon>Actinomycetales</taxon>
        <taxon>Actinomycetaceae</taxon>
        <taxon>Trueperella</taxon>
    </lineage>
</organism>
<comment type="caution">
    <text evidence="1">The sequence shown here is derived from an EMBL/GenBank/DDBJ whole genome shotgun (WGS) entry which is preliminary data.</text>
</comment>
<keyword evidence="2" id="KW-1185">Reference proteome</keyword>
<evidence type="ECO:0000313" key="1">
    <source>
        <dbReference type="EMBL" id="MDP9832668.1"/>
    </source>
</evidence>
<dbReference type="RefSeq" id="WP_307634933.1">
    <property type="nucleotide sequence ID" value="NZ_JAUSQL010000001.1"/>
</dbReference>
<dbReference type="EMBL" id="JAUSQL010000001">
    <property type="protein sequence ID" value="MDP9832668.1"/>
    <property type="molecule type" value="Genomic_DNA"/>
</dbReference>
<sequence length="68" mass="8152">MTLNDRFPLGPFLDQEISTIDDYIEELYQLFLSDLVQQPLPWKNEGLHVSLLRAWKMKRCGDDREARW</sequence>
<protein>
    <submittedName>
        <fullName evidence="1">Uncharacterized protein</fullName>
    </submittedName>
</protein>
<name>A0ABT9PJ09_9ACTO</name>
<accession>A0ABT9PJ09</accession>
<gene>
    <name evidence="1" type="ORF">J2S45_001347</name>
</gene>
<dbReference type="Proteomes" id="UP001230145">
    <property type="component" value="Unassembled WGS sequence"/>
</dbReference>
<proteinExistence type="predicted"/>
<evidence type="ECO:0000313" key="2">
    <source>
        <dbReference type="Proteomes" id="UP001230145"/>
    </source>
</evidence>